<name>A0A846TSV9_9BACI</name>
<keyword evidence="1" id="KW-0812">Transmembrane</keyword>
<feature type="transmembrane region" description="Helical" evidence="1">
    <location>
        <begin position="6"/>
        <end position="24"/>
    </location>
</feature>
<dbReference type="AlphaFoldDB" id="A0A846TSV9"/>
<sequence length="81" mass="8863">MSVYTTMLLLAGAGVLVAGLFYTWSFGKGQKRAHGNLDSQAPEAVQEHAYIRNPIFLTYIIVISIALLFVVYYAVTTGTGY</sequence>
<comment type="caution">
    <text evidence="2">The sequence shown here is derived from an EMBL/GenBank/DDBJ whole genome shotgun (WGS) entry which is preliminary data.</text>
</comment>
<proteinExistence type="predicted"/>
<evidence type="ECO:0000313" key="3">
    <source>
        <dbReference type="Proteomes" id="UP000587942"/>
    </source>
</evidence>
<evidence type="ECO:0000256" key="1">
    <source>
        <dbReference type="SAM" id="Phobius"/>
    </source>
</evidence>
<dbReference type="RefSeq" id="WP_167831906.1">
    <property type="nucleotide sequence ID" value="NZ_JAAVUM010000004.1"/>
</dbReference>
<accession>A0A846TSV9</accession>
<evidence type="ECO:0000313" key="2">
    <source>
        <dbReference type="EMBL" id="NKE05461.1"/>
    </source>
</evidence>
<gene>
    <name evidence="2" type="ORF">GWK17_08210</name>
</gene>
<keyword evidence="1" id="KW-0472">Membrane</keyword>
<protein>
    <submittedName>
        <fullName evidence="2">Uncharacterized protein</fullName>
    </submittedName>
</protein>
<dbReference type="Proteomes" id="UP000587942">
    <property type="component" value="Unassembled WGS sequence"/>
</dbReference>
<dbReference type="EMBL" id="JAAVUM010000004">
    <property type="protein sequence ID" value="NKE05461.1"/>
    <property type="molecule type" value="Genomic_DNA"/>
</dbReference>
<feature type="transmembrane region" description="Helical" evidence="1">
    <location>
        <begin position="56"/>
        <end position="75"/>
    </location>
</feature>
<reference evidence="2 3" key="1">
    <citation type="submission" date="2020-03" db="EMBL/GenBank/DDBJ databases">
        <authorList>
            <person name="Sun Q."/>
        </authorList>
    </citation>
    <scope>NUCLEOTIDE SEQUENCE [LARGE SCALE GENOMIC DNA]</scope>
    <source>
        <strain evidence="2 3">KACC 21451</strain>
    </source>
</reference>
<keyword evidence="1" id="KW-1133">Transmembrane helix</keyword>
<organism evidence="2 3">
    <name type="scientific">Mesobacillus selenatarsenatis</name>
    <dbReference type="NCBI Taxonomy" id="388741"/>
    <lineage>
        <taxon>Bacteria</taxon>
        <taxon>Bacillati</taxon>
        <taxon>Bacillota</taxon>
        <taxon>Bacilli</taxon>
        <taxon>Bacillales</taxon>
        <taxon>Bacillaceae</taxon>
        <taxon>Mesobacillus</taxon>
    </lineage>
</organism>